<dbReference type="PROSITE" id="PS50836">
    <property type="entry name" value="DOMON"/>
    <property type="match status" value="1"/>
</dbReference>
<proteinExistence type="predicted"/>
<keyword evidence="8" id="KW-0732">Signal</keyword>
<comment type="caution">
    <text evidence="10">The sequence shown here is derived from an EMBL/GenBank/DDBJ whole genome shotgun (WGS) entry which is preliminary data.</text>
</comment>
<keyword evidence="5" id="KW-0186">Copper</keyword>
<dbReference type="InterPro" id="IPR000945">
    <property type="entry name" value="DBH-like"/>
</dbReference>
<evidence type="ECO:0000256" key="6">
    <source>
        <dbReference type="ARBA" id="ARBA00023033"/>
    </source>
</evidence>
<dbReference type="InterPro" id="IPR045266">
    <property type="entry name" value="DOH_DOMON"/>
</dbReference>
<keyword evidence="4" id="KW-0560">Oxidoreductase</keyword>
<evidence type="ECO:0000256" key="3">
    <source>
        <dbReference type="ARBA" id="ARBA00022723"/>
    </source>
</evidence>
<evidence type="ECO:0000256" key="7">
    <source>
        <dbReference type="SAM" id="MobiDB-lite"/>
    </source>
</evidence>
<dbReference type="AlphaFoldDB" id="A0AAD9JQE4"/>
<name>A0AAD9JQE4_9ANNE</name>
<dbReference type="GO" id="GO:0030667">
    <property type="term" value="C:secretory granule membrane"/>
    <property type="evidence" value="ECO:0007669"/>
    <property type="project" value="TreeGrafter"/>
</dbReference>
<evidence type="ECO:0000256" key="2">
    <source>
        <dbReference type="ARBA" id="ARBA00004167"/>
    </source>
</evidence>
<feature type="compositionally biased region" description="Acidic residues" evidence="7">
    <location>
        <begin position="120"/>
        <end position="129"/>
    </location>
</feature>
<evidence type="ECO:0000256" key="5">
    <source>
        <dbReference type="ARBA" id="ARBA00023008"/>
    </source>
</evidence>
<protein>
    <recommendedName>
        <fullName evidence="9">DOMON domain-containing protein</fullName>
    </recommendedName>
</protein>
<dbReference type="GO" id="GO:0004500">
    <property type="term" value="F:dopamine beta-monooxygenase activity"/>
    <property type="evidence" value="ECO:0007669"/>
    <property type="project" value="InterPro"/>
</dbReference>
<keyword evidence="3" id="KW-0479">Metal-binding</keyword>
<dbReference type="GO" id="GO:0042420">
    <property type="term" value="P:dopamine catabolic process"/>
    <property type="evidence" value="ECO:0007669"/>
    <property type="project" value="TreeGrafter"/>
</dbReference>
<comment type="cofactor">
    <cofactor evidence="1">
        <name>Cu(2+)</name>
        <dbReference type="ChEBI" id="CHEBI:29036"/>
    </cofactor>
</comment>
<keyword evidence="6" id="KW-0503">Monooxygenase</keyword>
<feature type="chain" id="PRO_5042278694" description="DOMON domain-containing protein" evidence="8">
    <location>
        <begin position="22"/>
        <end position="431"/>
    </location>
</feature>
<accession>A0AAD9JQE4</accession>
<dbReference type="InterPro" id="IPR028460">
    <property type="entry name" value="Tbh/DBH"/>
</dbReference>
<evidence type="ECO:0000256" key="4">
    <source>
        <dbReference type="ARBA" id="ARBA00023002"/>
    </source>
</evidence>
<dbReference type="PRINTS" id="PR00767">
    <property type="entry name" value="DBMONOXGNASE"/>
</dbReference>
<dbReference type="Proteomes" id="UP001208570">
    <property type="component" value="Unassembled WGS sequence"/>
</dbReference>
<evidence type="ECO:0000256" key="8">
    <source>
        <dbReference type="SAM" id="SignalP"/>
    </source>
</evidence>
<dbReference type="Pfam" id="PF03351">
    <property type="entry name" value="DOMON"/>
    <property type="match status" value="1"/>
</dbReference>
<dbReference type="PANTHER" id="PTHR10157">
    <property type="entry name" value="DOPAMINE BETA HYDROXYLASE RELATED"/>
    <property type="match status" value="1"/>
</dbReference>
<dbReference type="GO" id="GO:0005507">
    <property type="term" value="F:copper ion binding"/>
    <property type="evidence" value="ECO:0007669"/>
    <property type="project" value="TreeGrafter"/>
</dbReference>
<evidence type="ECO:0000259" key="9">
    <source>
        <dbReference type="PROSITE" id="PS50836"/>
    </source>
</evidence>
<feature type="compositionally biased region" description="Polar residues" evidence="7">
    <location>
        <begin position="109"/>
        <end position="118"/>
    </location>
</feature>
<dbReference type="GO" id="GO:0006589">
    <property type="term" value="P:octopamine biosynthetic process"/>
    <property type="evidence" value="ECO:0007669"/>
    <property type="project" value="TreeGrafter"/>
</dbReference>
<feature type="region of interest" description="Disordered" evidence="7">
    <location>
        <begin position="100"/>
        <end position="133"/>
    </location>
</feature>
<evidence type="ECO:0000313" key="11">
    <source>
        <dbReference type="Proteomes" id="UP001208570"/>
    </source>
</evidence>
<dbReference type="InterPro" id="IPR005018">
    <property type="entry name" value="DOMON_domain"/>
</dbReference>
<dbReference type="GO" id="GO:0042421">
    <property type="term" value="P:norepinephrine biosynthetic process"/>
    <property type="evidence" value="ECO:0007669"/>
    <property type="project" value="TreeGrafter"/>
</dbReference>
<gene>
    <name evidence="10" type="ORF">LSH36_194g01003</name>
</gene>
<comment type="subcellular location">
    <subcellularLocation>
        <location evidence="2">Membrane</location>
        <topology evidence="2">Single-pass membrane protein</topology>
    </subcellularLocation>
</comment>
<feature type="domain" description="DOMON" evidence="9">
    <location>
        <begin position="148"/>
        <end position="266"/>
    </location>
</feature>
<dbReference type="PANTHER" id="PTHR10157:SF29">
    <property type="entry name" value="DOPAMINE BETA-HYDROXYLASE"/>
    <property type="match status" value="1"/>
</dbReference>
<evidence type="ECO:0000256" key="1">
    <source>
        <dbReference type="ARBA" id="ARBA00001973"/>
    </source>
</evidence>
<dbReference type="GO" id="GO:0005615">
    <property type="term" value="C:extracellular space"/>
    <property type="evidence" value="ECO:0007669"/>
    <property type="project" value="TreeGrafter"/>
</dbReference>
<sequence>MAPFNLHICYGLVLILNHCACFQIRDIPESNRARRYDPYSADPEPDSYYQDSGWYKAAKRLAGGDTYQGDSKPFLDLANLKDILKLRFDEYDQQDVLPEDYPEEAQVSYDPTQSQSGTDDVPEEANSVDDPEKQSRDLRYRVLLDTKGDFKLEWDIDDVLEMVYFRLVAKVAKNDVLMFGFSDYGEITSADVMVMWTNQTGRHVVQDAHTDSEGKLHVDESQDYILDDVNIQDGGLSLTFHRKYDTCDDDDYLIDTGTTHMIFLTTPGISGDIENLDLSNVKVGVQRVQIIKSQLPDSEIPDDTQEFVMHVDKVQIPEDETTYWMAVRKLPDLKEKHHIIKDVYCDFNCDFYCNFYYDFYCNFYCDFYYDVYYDFYYDFHYDFYYDVYYDVYYDFHYDFYNDVYYDFYYDFYCNFHCDFYYDVYSDLYCDF</sequence>
<dbReference type="EMBL" id="JAODUP010000194">
    <property type="protein sequence ID" value="KAK2157257.1"/>
    <property type="molecule type" value="Genomic_DNA"/>
</dbReference>
<feature type="signal peptide" evidence="8">
    <location>
        <begin position="1"/>
        <end position="21"/>
    </location>
</feature>
<dbReference type="CDD" id="cd09631">
    <property type="entry name" value="DOMON_DOH"/>
    <property type="match status" value="1"/>
</dbReference>
<organism evidence="10 11">
    <name type="scientific">Paralvinella palmiformis</name>
    <dbReference type="NCBI Taxonomy" id="53620"/>
    <lineage>
        <taxon>Eukaryota</taxon>
        <taxon>Metazoa</taxon>
        <taxon>Spiralia</taxon>
        <taxon>Lophotrochozoa</taxon>
        <taxon>Annelida</taxon>
        <taxon>Polychaeta</taxon>
        <taxon>Sedentaria</taxon>
        <taxon>Canalipalpata</taxon>
        <taxon>Terebellida</taxon>
        <taxon>Terebelliformia</taxon>
        <taxon>Alvinellidae</taxon>
        <taxon>Paralvinella</taxon>
    </lineage>
</organism>
<reference evidence="10" key="1">
    <citation type="journal article" date="2023" name="Mol. Biol. Evol.">
        <title>Third-Generation Sequencing Reveals the Adaptive Role of the Epigenome in Three Deep-Sea Polychaetes.</title>
        <authorList>
            <person name="Perez M."/>
            <person name="Aroh O."/>
            <person name="Sun Y."/>
            <person name="Lan Y."/>
            <person name="Juniper S.K."/>
            <person name="Young C.R."/>
            <person name="Angers B."/>
            <person name="Qian P.Y."/>
        </authorList>
    </citation>
    <scope>NUCLEOTIDE SEQUENCE</scope>
    <source>
        <strain evidence="10">P08H-3</strain>
    </source>
</reference>
<evidence type="ECO:0000313" key="10">
    <source>
        <dbReference type="EMBL" id="KAK2157257.1"/>
    </source>
</evidence>
<dbReference type="SMART" id="SM00664">
    <property type="entry name" value="DoH"/>
    <property type="match status" value="1"/>
</dbReference>
<keyword evidence="11" id="KW-1185">Reference proteome</keyword>